<sequence length="292" mass="32489">MKNYKGYDKMPYCESHYPKTKASVVCDTPEMLRLAGNTKLQSNVNYTADFEKNVKGTKIEIATDPELERHLRNTQVVSKNAYSGESDKKKLMDEIRPTKDVDERSDSGISNASQCMSSTNEAPGNRPVKSIADYDPMNGEWGSLASSNILNKFENMLSKTEKENSSAKNNLVNTLAQNNVTIGNNKINGKANNISNNNNSKTVTNVPSGVKSPASKQTFDSKQVGFTVKALYDYVAADQDEISFQENDIIVNCHKIDEGWMSGTLQRNLQHGMLPANYVEIVKPVQRNIYIN</sequence>
<accession>A0AC35UBD4</accession>
<protein>
    <submittedName>
        <fullName evidence="2">SH3 domain-containing protein</fullName>
    </submittedName>
</protein>
<name>A0AC35UBD4_9BILA</name>
<dbReference type="WBParaSite" id="RSKR_0000958200.1">
    <property type="protein sequence ID" value="RSKR_0000958200.1"/>
    <property type="gene ID" value="RSKR_0000958200"/>
</dbReference>
<organism evidence="1 2">
    <name type="scientific">Rhabditophanes sp. KR3021</name>
    <dbReference type="NCBI Taxonomy" id="114890"/>
    <lineage>
        <taxon>Eukaryota</taxon>
        <taxon>Metazoa</taxon>
        <taxon>Ecdysozoa</taxon>
        <taxon>Nematoda</taxon>
        <taxon>Chromadorea</taxon>
        <taxon>Rhabditida</taxon>
        <taxon>Tylenchina</taxon>
        <taxon>Panagrolaimomorpha</taxon>
        <taxon>Strongyloidoidea</taxon>
        <taxon>Alloionematidae</taxon>
        <taxon>Rhabditophanes</taxon>
    </lineage>
</organism>
<reference evidence="2" key="1">
    <citation type="submission" date="2016-11" db="UniProtKB">
        <authorList>
            <consortium name="WormBaseParasite"/>
        </authorList>
    </citation>
    <scope>IDENTIFICATION</scope>
    <source>
        <strain evidence="2">KR3021</strain>
    </source>
</reference>
<evidence type="ECO:0000313" key="1">
    <source>
        <dbReference type="Proteomes" id="UP000095286"/>
    </source>
</evidence>
<proteinExistence type="predicted"/>
<dbReference type="Proteomes" id="UP000095286">
    <property type="component" value="Unplaced"/>
</dbReference>
<evidence type="ECO:0000313" key="2">
    <source>
        <dbReference type="WBParaSite" id="RSKR_0000958200.1"/>
    </source>
</evidence>